<accession>A0A7Y3RNS4</accession>
<protein>
    <submittedName>
        <fullName evidence="2">Conjugal transfer protein TraH</fullName>
    </submittedName>
</protein>
<dbReference type="RefSeq" id="WP_173200986.1">
    <property type="nucleotide sequence ID" value="NZ_JABFCX010000003.1"/>
</dbReference>
<evidence type="ECO:0000313" key="2">
    <source>
        <dbReference type="EMBL" id="NNU17504.1"/>
    </source>
</evidence>
<dbReference type="InterPro" id="IPR010927">
    <property type="entry name" value="T4SS_TraH"/>
</dbReference>
<keyword evidence="1" id="KW-0732">Signal</keyword>
<feature type="chain" id="PRO_5030745649" evidence="1">
    <location>
        <begin position="25"/>
        <end position="471"/>
    </location>
</feature>
<sequence length="471" mass="50416">MHLTLKSAVAALALATASAGTASAQVSDHMDDFWDDLAVAANVTGPSAFEGQRAGYYTLGNVYVRTPQRSLNPVNVQLPGYRAGCGGIDIYGGGFSYVNSAQLVAFMKSVANNASSFAFQVALETISPVIAEKVGELQSVAQRINQFAMNSCESGQLAVAAVWPKSDQASRVICEASAARRGIYPDWVAARHGCGSEGGRTSVLAGASAEETASLPQNINIAWDALKKHPVISGDRELMQFLMTLSGTEILRAGADDDAAQSYQFLPSKMLDPGVITVFLDGGSVDIYACEDDGTADRCLAPTTGGAVTIDAADGLRARVSQMLADIMAKVRTRTALNAEEREFLNVTSLPVYKMINVHAAYEGVFADQTIQAYAEIIAVDLLYGLFDDFAELLSEAGSTATSGDRDAVANWRVQLLKQREFLVQYQIENNARTEVIEQVIARTQGIERQLAGQLSKDLADAYQFSRNAAY</sequence>
<dbReference type="Pfam" id="PF06122">
    <property type="entry name" value="TraH"/>
    <property type="match status" value="1"/>
</dbReference>
<name>A0A7Y3RNS4_9PROT</name>
<evidence type="ECO:0000256" key="1">
    <source>
        <dbReference type="SAM" id="SignalP"/>
    </source>
</evidence>
<dbReference type="Proteomes" id="UP000536835">
    <property type="component" value="Unassembled WGS sequence"/>
</dbReference>
<comment type="caution">
    <text evidence="2">The sequence shown here is derived from an EMBL/GenBank/DDBJ whole genome shotgun (WGS) entry which is preliminary data.</text>
</comment>
<proteinExistence type="predicted"/>
<gene>
    <name evidence="2" type="ORF">HK107_14320</name>
</gene>
<evidence type="ECO:0000313" key="3">
    <source>
        <dbReference type="Proteomes" id="UP000536835"/>
    </source>
</evidence>
<dbReference type="AlphaFoldDB" id="A0A7Y3RNS4"/>
<feature type="signal peptide" evidence="1">
    <location>
        <begin position="1"/>
        <end position="24"/>
    </location>
</feature>
<dbReference type="EMBL" id="JABFCX010000003">
    <property type="protein sequence ID" value="NNU17504.1"/>
    <property type="molecule type" value="Genomic_DNA"/>
</dbReference>
<organism evidence="2 3">
    <name type="scientific">Parvularcula mediterranea</name>
    <dbReference type="NCBI Taxonomy" id="2732508"/>
    <lineage>
        <taxon>Bacteria</taxon>
        <taxon>Pseudomonadati</taxon>
        <taxon>Pseudomonadota</taxon>
        <taxon>Alphaproteobacteria</taxon>
        <taxon>Parvularculales</taxon>
        <taxon>Parvularculaceae</taxon>
        <taxon>Parvularcula</taxon>
    </lineage>
</organism>
<keyword evidence="3" id="KW-1185">Reference proteome</keyword>
<reference evidence="2 3" key="1">
    <citation type="submission" date="2020-05" db="EMBL/GenBank/DDBJ databases">
        <title>Parvularcula mediterraneae sp. nov., isolated from polypropylene straw from shallow seawater of the seashore of Laganas in Zakynthos island, Greece.</title>
        <authorList>
            <person name="Szabo I."/>
            <person name="Al-Omari J."/>
            <person name="Rado J."/>
            <person name="Szerdahelyi G.S."/>
        </authorList>
    </citation>
    <scope>NUCLEOTIDE SEQUENCE [LARGE SCALE GENOMIC DNA]</scope>
    <source>
        <strain evidence="2 3">ZS-1/3</strain>
    </source>
</reference>